<comment type="similarity">
    <text evidence="4">Belongs to the glycosyltransferase 2 family.</text>
</comment>
<evidence type="ECO:0000256" key="3">
    <source>
        <dbReference type="ARBA" id="ARBA00004991"/>
    </source>
</evidence>
<dbReference type="EnsemblFungi" id="MAPG_04025T0">
    <property type="protein sequence ID" value="MAPG_04025T0"/>
    <property type="gene ID" value="MAPG_04025"/>
</dbReference>
<keyword evidence="7" id="KW-0328">Glycosyltransferase</keyword>
<dbReference type="VEuPathDB" id="FungiDB:MAPG_04025"/>
<evidence type="ECO:0000256" key="13">
    <source>
        <dbReference type="ARBA" id="ARBA00031543"/>
    </source>
</evidence>
<dbReference type="SUPFAM" id="SSF53448">
    <property type="entry name" value="Nucleotide-diphospho-sugar transferases"/>
    <property type="match status" value="1"/>
</dbReference>
<dbReference type="Gene3D" id="3.90.550.10">
    <property type="entry name" value="Spore Coat Polysaccharide Biosynthesis Protein SpsA, Chain A"/>
    <property type="match status" value="1"/>
</dbReference>
<evidence type="ECO:0000256" key="2">
    <source>
        <dbReference type="ARBA" id="ARBA00004760"/>
    </source>
</evidence>
<feature type="region of interest" description="Disordered" evidence="15">
    <location>
        <begin position="290"/>
        <end position="315"/>
    </location>
</feature>
<reference evidence="18" key="2">
    <citation type="submission" date="2010-05" db="EMBL/GenBank/DDBJ databases">
        <title>The genome sequence of Magnaporthe poae strain ATCC 64411.</title>
        <authorList>
            <person name="Ma L.-J."/>
            <person name="Dead R."/>
            <person name="Young S."/>
            <person name="Zeng Q."/>
            <person name="Koehrsen M."/>
            <person name="Alvarado L."/>
            <person name="Berlin A."/>
            <person name="Chapman S.B."/>
            <person name="Chen Z."/>
            <person name="Freedman E."/>
            <person name="Gellesch M."/>
            <person name="Goldberg J."/>
            <person name="Griggs A."/>
            <person name="Gujja S."/>
            <person name="Heilman E.R."/>
            <person name="Heiman D."/>
            <person name="Hepburn T."/>
            <person name="Howarth C."/>
            <person name="Jen D."/>
            <person name="Larson L."/>
            <person name="Mehta T."/>
            <person name="Neiman D."/>
            <person name="Pearson M."/>
            <person name="Roberts A."/>
            <person name="Saif S."/>
            <person name="Shea T."/>
            <person name="Shenoy N."/>
            <person name="Sisk P."/>
            <person name="Stolte C."/>
            <person name="Sykes S."/>
            <person name="Walk T."/>
            <person name="White J."/>
            <person name="Yandava C."/>
            <person name="Haas B."/>
            <person name="Nusbaum C."/>
            <person name="Birren B."/>
        </authorList>
    </citation>
    <scope>NUCLEOTIDE SEQUENCE [LARGE SCALE GENOMIC DNA]</scope>
    <source>
        <strain evidence="18">ATCC 64411 / 73-15</strain>
    </source>
</reference>
<reference evidence="16" key="3">
    <citation type="submission" date="2011-03" db="EMBL/GenBank/DDBJ databases">
        <title>Annotation of Magnaporthe poae ATCC 64411.</title>
        <authorList>
            <person name="Ma L.-J."/>
            <person name="Dead R."/>
            <person name="Young S.K."/>
            <person name="Zeng Q."/>
            <person name="Gargeya S."/>
            <person name="Fitzgerald M."/>
            <person name="Haas B."/>
            <person name="Abouelleil A."/>
            <person name="Alvarado L."/>
            <person name="Arachchi H.M."/>
            <person name="Berlin A."/>
            <person name="Brown A."/>
            <person name="Chapman S.B."/>
            <person name="Chen Z."/>
            <person name="Dunbar C."/>
            <person name="Freedman E."/>
            <person name="Gearin G."/>
            <person name="Gellesch M."/>
            <person name="Goldberg J."/>
            <person name="Griggs A."/>
            <person name="Gujja S."/>
            <person name="Heiman D."/>
            <person name="Howarth C."/>
            <person name="Larson L."/>
            <person name="Lui A."/>
            <person name="MacDonald P.J.P."/>
            <person name="Mehta T."/>
            <person name="Montmayeur A."/>
            <person name="Murphy C."/>
            <person name="Neiman D."/>
            <person name="Pearson M."/>
            <person name="Priest M."/>
            <person name="Roberts A."/>
            <person name="Saif S."/>
            <person name="Shea T."/>
            <person name="Shenoy N."/>
            <person name="Sisk P."/>
            <person name="Stolte C."/>
            <person name="Sykes S."/>
            <person name="Yandava C."/>
            <person name="Wortman J."/>
            <person name="Nusbaum C."/>
            <person name="Birren B."/>
        </authorList>
    </citation>
    <scope>NUCLEOTIDE SEQUENCE</scope>
    <source>
        <strain evidence="16">ATCC 64411</strain>
    </source>
</reference>
<evidence type="ECO:0000256" key="15">
    <source>
        <dbReference type="SAM" id="MobiDB-lite"/>
    </source>
</evidence>
<evidence type="ECO:0000256" key="9">
    <source>
        <dbReference type="ARBA" id="ARBA00022692"/>
    </source>
</evidence>
<evidence type="ECO:0000256" key="7">
    <source>
        <dbReference type="ARBA" id="ARBA00022676"/>
    </source>
</evidence>
<reference evidence="16" key="1">
    <citation type="submission" date="2010-05" db="EMBL/GenBank/DDBJ databases">
        <title>The Genome Sequence of Magnaporthe poae strain ATCC 64411.</title>
        <authorList>
            <consortium name="The Broad Institute Genome Sequencing Platform"/>
            <consortium name="Broad Institute Genome Sequencing Center for Infectious Disease"/>
            <person name="Ma L.-J."/>
            <person name="Dead R."/>
            <person name="Young S."/>
            <person name="Zeng Q."/>
            <person name="Koehrsen M."/>
            <person name="Alvarado L."/>
            <person name="Berlin A."/>
            <person name="Chapman S.B."/>
            <person name="Chen Z."/>
            <person name="Freedman E."/>
            <person name="Gellesch M."/>
            <person name="Goldberg J."/>
            <person name="Griggs A."/>
            <person name="Gujja S."/>
            <person name="Heilman E.R."/>
            <person name="Heiman D."/>
            <person name="Hepburn T."/>
            <person name="Howarth C."/>
            <person name="Jen D."/>
            <person name="Larson L."/>
            <person name="Mehta T."/>
            <person name="Neiman D."/>
            <person name="Pearson M."/>
            <person name="Roberts A."/>
            <person name="Saif S."/>
            <person name="Shea T."/>
            <person name="Shenoy N."/>
            <person name="Sisk P."/>
            <person name="Stolte C."/>
            <person name="Sykes S."/>
            <person name="Walk T."/>
            <person name="White J."/>
            <person name="Yandava C."/>
            <person name="Haas B."/>
            <person name="Nusbaum C."/>
            <person name="Birren B."/>
        </authorList>
    </citation>
    <scope>NUCLEOTIDE SEQUENCE</scope>
    <source>
        <strain evidence="16">ATCC 64411</strain>
    </source>
</reference>
<dbReference type="eggNOG" id="KOG2547">
    <property type="taxonomic scope" value="Eukaryota"/>
</dbReference>
<reference evidence="17" key="5">
    <citation type="submission" date="2015-06" db="UniProtKB">
        <authorList>
            <consortium name="EnsemblFungi"/>
        </authorList>
    </citation>
    <scope>IDENTIFICATION</scope>
    <source>
        <strain evidence="17">ATCC 64411</strain>
    </source>
</reference>
<dbReference type="EMBL" id="ADBL01000948">
    <property type="status" value="NOT_ANNOTATED_CDS"/>
    <property type="molecule type" value="Genomic_DNA"/>
</dbReference>
<dbReference type="EC" id="2.4.1.80" evidence="5"/>
<evidence type="ECO:0000256" key="4">
    <source>
        <dbReference type="ARBA" id="ARBA00006739"/>
    </source>
</evidence>
<name>A0A0C4DVL8_MAGP6</name>
<evidence type="ECO:0000313" key="18">
    <source>
        <dbReference type="Proteomes" id="UP000011715"/>
    </source>
</evidence>
<dbReference type="EMBL" id="GL876968">
    <property type="protein sequence ID" value="KLU84991.1"/>
    <property type="molecule type" value="Genomic_DNA"/>
</dbReference>
<comment type="subcellular location">
    <subcellularLocation>
        <location evidence="1">Membrane</location>
        <topology evidence="1">Multi-pass membrane protein</topology>
    </subcellularLocation>
</comment>
<comment type="pathway">
    <text evidence="3">Sphingolipid metabolism.</text>
</comment>
<dbReference type="AlphaFoldDB" id="A0A0C4DVL8"/>
<dbReference type="EMBL" id="ADBL01000949">
    <property type="status" value="NOT_ANNOTATED_CDS"/>
    <property type="molecule type" value="Genomic_DNA"/>
</dbReference>
<keyword evidence="9" id="KW-0812">Transmembrane</keyword>
<dbReference type="OMA" id="FMASTHA"/>
<dbReference type="OrthoDB" id="1483400at2759"/>
<keyword evidence="18" id="KW-1185">Reference proteome</keyword>
<evidence type="ECO:0000256" key="5">
    <source>
        <dbReference type="ARBA" id="ARBA00012699"/>
    </source>
</evidence>
<proteinExistence type="inferred from homology"/>
<evidence type="ECO:0000313" key="17">
    <source>
        <dbReference type="EnsemblFungi" id="MAPG_04025T0"/>
    </source>
</evidence>
<accession>A0A0C4DVL8</accession>
<evidence type="ECO:0000256" key="10">
    <source>
        <dbReference type="ARBA" id="ARBA00022989"/>
    </source>
</evidence>
<dbReference type="Proteomes" id="UP000011715">
    <property type="component" value="Unassembled WGS sequence"/>
</dbReference>
<dbReference type="PANTHER" id="PTHR12726">
    <property type="entry name" value="CERAMIDE GLUCOSYLTRANSFERASE"/>
    <property type="match status" value="1"/>
</dbReference>
<dbReference type="UniPathway" id="UPA00222"/>
<keyword evidence="11" id="KW-0472">Membrane</keyword>
<dbReference type="InterPro" id="IPR025993">
    <property type="entry name" value="Ceramide_glucosylTrfase"/>
</dbReference>
<evidence type="ECO:0000256" key="6">
    <source>
        <dbReference type="ARBA" id="ARBA00019988"/>
    </source>
</evidence>
<evidence type="ECO:0000256" key="1">
    <source>
        <dbReference type="ARBA" id="ARBA00004141"/>
    </source>
</evidence>
<protein>
    <recommendedName>
        <fullName evidence="6">Ceramide glucosyltransferase</fullName>
        <ecNumber evidence="5">2.4.1.80</ecNumber>
    </recommendedName>
    <alternativeName>
        <fullName evidence="13">Glucosylceramide synthase</fullName>
    </alternativeName>
    <alternativeName>
        <fullName evidence="14">UDP-glucose ceramide glucosyltransferase</fullName>
    </alternativeName>
    <alternativeName>
        <fullName evidence="12">UDP-glucose:N-acylsphingosine D-glucosyltransferase</fullName>
    </alternativeName>
</protein>
<evidence type="ECO:0000256" key="12">
    <source>
        <dbReference type="ARBA" id="ARBA00031017"/>
    </source>
</evidence>
<dbReference type="GO" id="GO:0006679">
    <property type="term" value="P:glucosylceramide biosynthetic process"/>
    <property type="evidence" value="ECO:0007669"/>
    <property type="project" value="TreeGrafter"/>
</dbReference>
<dbReference type="GO" id="GO:0016020">
    <property type="term" value="C:membrane"/>
    <property type="evidence" value="ECO:0007669"/>
    <property type="project" value="UniProtKB-SubCell"/>
</dbReference>
<dbReference type="GO" id="GO:0008120">
    <property type="term" value="F:ceramide glucosyltransferase activity"/>
    <property type="evidence" value="ECO:0007669"/>
    <property type="project" value="UniProtKB-EC"/>
</dbReference>
<reference evidence="17" key="4">
    <citation type="journal article" date="2015" name="G3 (Bethesda)">
        <title>Genome sequences of three phytopathogenic species of the Magnaporthaceae family of fungi.</title>
        <authorList>
            <person name="Okagaki L.H."/>
            <person name="Nunes C.C."/>
            <person name="Sailsbery J."/>
            <person name="Clay B."/>
            <person name="Brown D."/>
            <person name="John T."/>
            <person name="Oh Y."/>
            <person name="Young N."/>
            <person name="Fitzgerald M."/>
            <person name="Haas B.J."/>
            <person name="Zeng Q."/>
            <person name="Young S."/>
            <person name="Adiconis X."/>
            <person name="Fan L."/>
            <person name="Levin J.Z."/>
            <person name="Mitchell T.K."/>
            <person name="Okubara P.A."/>
            <person name="Farman M.L."/>
            <person name="Kohn L.M."/>
            <person name="Birren B."/>
            <person name="Ma L.-J."/>
            <person name="Dean R.A."/>
        </authorList>
    </citation>
    <scope>NUCLEOTIDE SEQUENCE</scope>
    <source>
        <strain evidence="17">ATCC 64411 / 73-15</strain>
    </source>
</reference>
<dbReference type="PANTHER" id="PTHR12726:SF0">
    <property type="entry name" value="CERAMIDE GLUCOSYLTRANSFERASE"/>
    <property type="match status" value="1"/>
</dbReference>
<evidence type="ECO:0000313" key="16">
    <source>
        <dbReference type="EMBL" id="KLU84991.1"/>
    </source>
</evidence>
<evidence type="ECO:0000256" key="11">
    <source>
        <dbReference type="ARBA" id="ARBA00023136"/>
    </source>
</evidence>
<sequence>MQSLVDGLAYAGAIWSATVFTVQGIGSFQLFRNNSKPPPPPPVSPSLKPQDVPHITIIRPVKGLEPRMYECLASTCQQSYPRDKLSIRLCISGRDDPGYATLERIVADFASADLDIQILLESEDPVLHGAGGDTRNLGPNPKIRNISRAYREAKGDIIWVIDCNIWVSKSAAGRMVDKLLGLAPAGSRGKPPMPYKFVHQLPISIDVTPADEAAATGMMAYGGGRLDEMFMASTHAKFYSAINTWLLAWVGRELLALPIWTWAVLLGTTVTWRGQSFRVRMDMSVVELPGQKGGGGATKAELIPNGSAGKKSRRT</sequence>
<dbReference type="STRING" id="644358.A0A0C4DVL8"/>
<evidence type="ECO:0000256" key="8">
    <source>
        <dbReference type="ARBA" id="ARBA00022679"/>
    </source>
</evidence>
<keyword evidence="8 16" id="KW-0808">Transferase</keyword>
<organism evidence="17 18">
    <name type="scientific">Magnaporthiopsis poae (strain ATCC 64411 / 73-15)</name>
    <name type="common">Kentucky bluegrass fungus</name>
    <name type="synonym">Magnaporthe poae</name>
    <dbReference type="NCBI Taxonomy" id="644358"/>
    <lineage>
        <taxon>Eukaryota</taxon>
        <taxon>Fungi</taxon>
        <taxon>Dikarya</taxon>
        <taxon>Ascomycota</taxon>
        <taxon>Pezizomycotina</taxon>
        <taxon>Sordariomycetes</taxon>
        <taxon>Sordariomycetidae</taxon>
        <taxon>Magnaporthales</taxon>
        <taxon>Magnaporthaceae</taxon>
        <taxon>Magnaporthiopsis</taxon>
    </lineage>
</organism>
<gene>
    <name evidence="16" type="ORF">MAPG_04025</name>
</gene>
<comment type="pathway">
    <text evidence="2">Lipid metabolism; sphingolipid metabolism.</text>
</comment>
<keyword evidence="10" id="KW-1133">Transmembrane helix</keyword>
<evidence type="ECO:0000256" key="14">
    <source>
        <dbReference type="ARBA" id="ARBA00032575"/>
    </source>
</evidence>
<dbReference type="InterPro" id="IPR029044">
    <property type="entry name" value="Nucleotide-diphossugar_trans"/>
</dbReference>
<dbReference type="Pfam" id="PF13506">
    <property type="entry name" value="Glyco_transf_21"/>
    <property type="match status" value="1"/>
</dbReference>